<dbReference type="PROSITE" id="PS01359">
    <property type="entry name" value="ZF_PHD_1"/>
    <property type="match status" value="1"/>
</dbReference>
<dbReference type="Proteomes" id="UP001159364">
    <property type="component" value="Linkage Group LG04"/>
</dbReference>
<feature type="compositionally biased region" description="Basic and acidic residues" evidence="6">
    <location>
        <begin position="249"/>
        <end position="259"/>
    </location>
</feature>
<feature type="compositionally biased region" description="Basic residues" evidence="6">
    <location>
        <begin position="1039"/>
        <end position="1048"/>
    </location>
</feature>
<dbReference type="InterPro" id="IPR001965">
    <property type="entry name" value="Znf_PHD"/>
</dbReference>
<dbReference type="InterPro" id="IPR056065">
    <property type="entry name" value="DUF7648"/>
</dbReference>
<keyword evidence="5" id="KW-0539">Nucleus</keyword>
<feature type="region of interest" description="Disordered" evidence="6">
    <location>
        <begin position="541"/>
        <end position="560"/>
    </location>
</feature>
<dbReference type="AlphaFoldDB" id="A0AAV8TRF9"/>
<dbReference type="SUPFAM" id="SSF57903">
    <property type="entry name" value="FYVE/PHD zinc finger"/>
    <property type="match status" value="1"/>
</dbReference>
<keyword evidence="4" id="KW-0862">Zinc</keyword>
<feature type="region of interest" description="Disordered" evidence="6">
    <location>
        <begin position="833"/>
        <end position="926"/>
    </location>
</feature>
<proteinExistence type="predicted"/>
<feature type="domain" description="Zinc finger PHD-type" evidence="7">
    <location>
        <begin position="26"/>
        <end position="69"/>
    </location>
</feature>
<organism evidence="8 9">
    <name type="scientific">Erythroxylum novogranatense</name>
    <dbReference type="NCBI Taxonomy" id="1862640"/>
    <lineage>
        <taxon>Eukaryota</taxon>
        <taxon>Viridiplantae</taxon>
        <taxon>Streptophyta</taxon>
        <taxon>Embryophyta</taxon>
        <taxon>Tracheophyta</taxon>
        <taxon>Spermatophyta</taxon>
        <taxon>Magnoliopsida</taxon>
        <taxon>eudicotyledons</taxon>
        <taxon>Gunneridae</taxon>
        <taxon>Pentapetalae</taxon>
        <taxon>rosids</taxon>
        <taxon>fabids</taxon>
        <taxon>Malpighiales</taxon>
        <taxon>Erythroxylaceae</taxon>
        <taxon>Erythroxylum</taxon>
    </lineage>
</organism>
<dbReference type="PANTHER" id="PTHR14571:SF9">
    <property type="entry name" value="HISTONE-LYSINE N-METHYLTRANSFERASE SET-26-RELATED"/>
    <property type="match status" value="1"/>
</dbReference>
<evidence type="ECO:0000313" key="9">
    <source>
        <dbReference type="Proteomes" id="UP001159364"/>
    </source>
</evidence>
<comment type="caution">
    <text evidence="8">The sequence shown here is derived from an EMBL/GenBank/DDBJ whole genome shotgun (WGS) entry which is preliminary data.</text>
</comment>
<dbReference type="PANTHER" id="PTHR14571">
    <property type="entry name" value="HISTONE-LYSINE N-METHYLTRANSFERASE SET-26-RELATED"/>
    <property type="match status" value="1"/>
</dbReference>
<evidence type="ECO:0000256" key="4">
    <source>
        <dbReference type="ARBA" id="ARBA00022833"/>
    </source>
</evidence>
<evidence type="ECO:0000256" key="2">
    <source>
        <dbReference type="ARBA" id="ARBA00022723"/>
    </source>
</evidence>
<keyword evidence="9" id="KW-1185">Reference proteome</keyword>
<feature type="compositionally biased region" description="Basic and acidic residues" evidence="6">
    <location>
        <begin position="1016"/>
        <end position="1038"/>
    </location>
</feature>
<dbReference type="Pfam" id="PF24659">
    <property type="entry name" value="DUF7648"/>
    <property type="match status" value="1"/>
</dbReference>
<evidence type="ECO:0000259" key="7">
    <source>
        <dbReference type="SMART" id="SM00249"/>
    </source>
</evidence>
<accession>A0AAV8TRF9</accession>
<evidence type="ECO:0000256" key="6">
    <source>
        <dbReference type="SAM" id="MobiDB-lite"/>
    </source>
</evidence>
<evidence type="ECO:0000313" key="8">
    <source>
        <dbReference type="EMBL" id="KAJ8768408.1"/>
    </source>
</evidence>
<gene>
    <name evidence="8" type="ORF">K2173_021561</name>
</gene>
<feature type="compositionally biased region" description="Low complexity" evidence="6">
    <location>
        <begin position="881"/>
        <end position="896"/>
    </location>
</feature>
<dbReference type="EMBL" id="JAIWQS010000004">
    <property type="protein sequence ID" value="KAJ8768408.1"/>
    <property type="molecule type" value="Genomic_DNA"/>
</dbReference>
<dbReference type="InterPro" id="IPR011011">
    <property type="entry name" value="Znf_FYVE_PHD"/>
</dbReference>
<feature type="compositionally biased region" description="Polar residues" evidence="6">
    <location>
        <begin position="543"/>
        <end position="558"/>
    </location>
</feature>
<feature type="region of interest" description="Disordered" evidence="6">
    <location>
        <begin position="245"/>
        <end position="274"/>
    </location>
</feature>
<dbReference type="SMART" id="SM00249">
    <property type="entry name" value="PHD"/>
    <property type="match status" value="1"/>
</dbReference>
<feature type="region of interest" description="Disordered" evidence="6">
    <location>
        <begin position="991"/>
        <end position="1114"/>
    </location>
</feature>
<dbReference type="InterPro" id="IPR019786">
    <property type="entry name" value="Zinc_finger_PHD-type_CS"/>
</dbReference>
<keyword evidence="2" id="KW-0479">Metal-binding</keyword>
<sequence length="1114" mass="122692">MKRRSHRFQSHHDPPDDWVDGSWTVDCICGVNFDDGEEMVNCDDCGVWVHTRCSRYVKGEELFTCDKCKAKSNRNDSEETEVAQLLVELPTKTIRLESDFVANGPPRRPFRLWTDIPMEERVHVQGIPGGDSALFKGFSSIFSPELWKCTGYVPKKFNFQDREFPCWEEDNNGDREGGKLNAVDKGAGVFFSLSKESVLATSAVALIGMRGKHSKEGCFDKKNEDVGHQQIGVKKERSLLRSVVVPSGKRREELGSSKDRSRKNRTGALDKEGDMSLKSLHASVESVFTSASDGKPVEFYEDRSSKSFMNDSQGTKNMNLMDASLQRCGSLEYDAVSSGAEKPKDSLEGSLEALSCDTSNVNFPVGFGSKERKHDPVAVPVVDSSAKVIASSALQHTRAGKLLVKLEGDGILNVNPDNNMEVSAASDLRPPNNKLPSAAEEVKMKQIDVSGGTYPSSSSVRPIIKVEVHDSDSRGVLTGILGQNMPENSKKNGVASSCLPDHMEQESDKIFEDVGDYHQDKYQELKNDFCQPKQEFDRAEGSMSMQKCTSEPKPSSGFTEELSASIGTNLTVPRLPSQQRIFSEKLSSTLSAVMTSKSSASENFKSADAVNSSPDTKQVVLHEFHTGLKKDRATIDLGALEDWHEKSIKTEKEHQKSCSASMVTNSGKMSHTYLPKQTVSDANDSLLHSSKASLVSVETVGSLQNECDSLVQNRAPSSTLPLRSEKLNHFANQSLSKPNHTVSMNLSASANSPAALSDEELALLLHQELNSSPRVPRVPRVRHAGSLPRLTSPTAISMLVKRTSGFGGKDYTLSSRRINRDAYKDGVCRTHERDVEDKRTGRVPLSPDWRRPDSGSSADISCKREGNSSPMSIHSIRKNVPTASTSTANSGPSSSTEVNDHRVSSLHNSPKTISDEETGTIGGPVHQTLPGLINEIMSKGKRMTYEELCNAVLPHWHNLRKHNGERYAYSSHSQAVLDCLRNRHEWARLVDRGPKTNTSRKRRKLDAEESDDNEYGDGRALKVRESKNLESQREDYPKGKRKARKRRLAPQGRGIKDVRKRRKLDSVTDDDIGPFSHSTEESLFSEDEIEGGGGGASVGMEASASLDDTGKTQL</sequence>
<evidence type="ECO:0000256" key="1">
    <source>
        <dbReference type="ARBA" id="ARBA00004123"/>
    </source>
</evidence>
<dbReference type="GO" id="GO:0008270">
    <property type="term" value="F:zinc ion binding"/>
    <property type="evidence" value="ECO:0007669"/>
    <property type="project" value="UniProtKB-KW"/>
</dbReference>
<evidence type="ECO:0000256" key="3">
    <source>
        <dbReference type="ARBA" id="ARBA00022771"/>
    </source>
</evidence>
<keyword evidence="3" id="KW-0863">Zinc-finger</keyword>
<comment type="subcellular location">
    <subcellularLocation>
        <location evidence="1">Nucleus</location>
    </subcellularLocation>
</comment>
<reference evidence="8 9" key="1">
    <citation type="submission" date="2021-09" db="EMBL/GenBank/DDBJ databases">
        <title>Genomic insights and catalytic innovation underlie evolution of tropane alkaloids biosynthesis.</title>
        <authorList>
            <person name="Wang Y.-J."/>
            <person name="Tian T."/>
            <person name="Huang J.-P."/>
            <person name="Huang S.-X."/>
        </authorList>
    </citation>
    <scope>NUCLEOTIDE SEQUENCE [LARGE SCALE GENOMIC DNA]</scope>
    <source>
        <strain evidence="8">KIB-2018</strain>
        <tissue evidence="8">Leaf</tissue>
    </source>
</reference>
<dbReference type="Gene3D" id="3.30.40.10">
    <property type="entry name" value="Zinc/RING finger domain, C3HC4 (zinc finger)"/>
    <property type="match status" value="1"/>
</dbReference>
<dbReference type="GO" id="GO:0005634">
    <property type="term" value="C:nucleus"/>
    <property type="evidence" value="ECO:0007669"/>
    <property type="project" value="UniProtKB-SubCell"/>
</dbReference>
<dbReference type="InterPro" id="IPR013083">
    <property type="entry name" value="Znf_RING/FYVE/PHD"/>
</dbReference>
<name>A0AAV8TRF9_9ROSI</name>
<protein>
    <recommendedName>
        <fullName evidence="7">Zinc finger PHD-type domain-containing protein</fullName>
    </recommendedName>
</protein>
<evidence type="ECO:0000256" key="5">
    <source>
        <dbReference type="ARBA" id="ARBA00023242"/>
    </source>
</evidence>